<dbReference type="HOGENOM" id="CLU_2645164_0_0_1"/>
<reference evidence="2" key="1">
    <citation type="journal article" date="2011" name="Proc. Natl. Acad. Sci. U.S.A.">
        <title>The genome of the fire ant Solenopsis invicta.</title>
        <authorList>
            <person name="Wurm Y."/>
            <person name="Wang J."/>
            <person name="Riba-Grognuz O."/>
            <person name="Corona M."/>
            <person name="Nygaard S."/>
            <person name="Hunt B.G."/>
            <person name="Ingram K.K."/>
            <person name="Falquet L."/>
            <person name="Nipitwattanaphon M."/>
            <person name="Gotzek D."/>
            <person name="Dijkstra M.B."/>
            <person name="Oettler J."/>
            <person name="Comtesse F."/>
            <person name="Shih C.J."/>
            <person name="Wu W.J."/>
            <person name="Yang C.C."/>
            <person name="Thomas J."/>
            <person name="Beaudoing E."/>
            <person name="Pradervand S."/>
            <person name="Flegel V."/>
            <person name="Cook E.D."/>
            <person name="Fabbretti R."/>
            <person name="Stockinger H."/>
            <person name="Long L."/>
            <person name="Farmerie W.G."/>
            <person name="Oakey J."/>
            <person name="Boomsma J.J."/>
            <person name="Pamilo P."/>
            <person name="Yi S.V."/>
            <person name="Heinze J."/>
            <person name="Goodisman M.A."/>
            <person name="Farinelli L."/>
            <person name="Harshman K."/>
            <person name="Hulo N."/>
            <person name="Cerutti L."/>
            <person name="Xenarios I."/>
            <person name="Shoemaker D."/>
            <person name="Keller L."/>
        </authorList>
    </citation>
    <scope>NUCLEOTIDE SEQUENCE [LARGE SCALE GENOMIC DNA]</scope>
</reference>
<keyword evidence="1" id="KW-0472">Membrane</keyword>
<keyword evidence="1" id="KW-0812">Transmembrane</keyword>
<dbReference type="EMBL" id="GL763671">
    <property type="protein sequence ID" value="EFZ19402.1"/>
    <property type="molecule type" value="Genomic_DNA"/>
</dbReference>
<evidence type="ECO:0000313" key="2">
    <source>
        <dbReference type="EMBL" id="EFZ19402.1"/>
    </source>
</evidence>
<proteinExistence type="predicted"/>
<accession>E9IJ51</accession>
<protein>
    <submittedName>
        <fullName evidence="2">Uncharacterized protein</fullName>
    </submittedName>
</protein>
<name>E9IJ51_SOLIN</name>
<feature type="non-terminal residue" evidence="2">
    <location>
        <position position="77"/>
    </location>
</feature>
<feature type="non-terminal residue" evidence="2">
    <location>
        <position position="1"/>
    </location>
</feature>
<organism>
    <name type="scientific">Solenopsis invicta</name>
    <name type="common">Red imported fire ant</name>
    <name type="synonym">Solenopsis wagneri</name>
    <dbReference type="NCBI Taxonomy" id="13686"/>
    <lineage>
        <taxon>Eukaryota</taxon>
        <taxon>Metazoa</taxon>
        <taxon>Ecdysozoa</taxon>
        <taxon>Arthropoda</taxon>
        <taxon>Hexapoda</taxon>
        <taxon>Insecta</taxon>
        <taxon>Pterygota</taxon>
        <taxon>Neoptera</taxon>
        <taxon>Endopterygota</taxon>
        <taxon>Hymenoptera</taxon>
        <taxon>Apocrita</taxon>
        <taxon>Aculeata</taxon>
        <taxon>Formicoidea</taxon>
        <taxon>Formicidae</taxon>
        <taxon>Myrmicinae</taxon>
        <taxon>Solenopsis</taxon>
    </lineage>
</organism>
<keyword evidence="1" id="KW-1133">Transmembrane helix</keyword>
<sequence length="77" mass="9140">LKLNQYKITELKLYSLIAVLINWICQCIRRIINFVQIYSKRFMNAAKDLVLHKFVGALLSYIMQQFIIHVSSCCLFR</sequence>
<dbReference type="AlphaFoldDB" id="E9IJ51"/>
<feature type="transmembrane region" description="Helical" evidence="1">
    <location>
        <begin position="13"/>
        <end position="32"/>
    </location>
</feature>
<evidence type="ECO:0000256" key="1">
    <source>
        <dbReference type="SAM" id="Phobius"/>
    </source>
</evidence>
<gene>
    <name evidence="2" type="ORF">SINV_10393</name>
</gene>